<reference evidence="1" key="1">
    <citation type="journal article" date="2014" name="Front. Microbiol.">
        <title>High frequency of phylogenetically diverse reductive dehalogenase-homologous genes in deep subseafloor sedimentary metagenomes.</title>
        <authorList>
            <person name="Kawai M."/>
            <person name="Futagami T."/>
            <person name="Toyoda A."/>
            <person name="Takaki Y."/>
            <person name="Nishi S."/>
            <person name="Hori S."/>
            <person name="Arai W."/>
            <person name="Tsubouchi T."/>
            <person name="Morono Y."/>
            <person name="Uchiyama I."/>
            <person name="Ito T."/>
            <person name="Fujiyama A."/>
            <person name="Inagaki F."/>
            <person name="Takami H."/>
        </authorList>
    </citation>
    <scope>NUCLEOTIDE SEQUENCE</scope>
    <source>
        <strain evidence="1">Expedition CK06-06</strain>
    </source>
</reference>
<sequence>MSEVLDQETKTLATQIDELLSVVINAAEALRTQILAKKIDPRSVMRGEIPASLIFDIYALKANRYLACCYNLDLLFPPIFSNSRVLSCVDAWLLKYDSHYTKWTVEAFSLADGAKKFTHTLQPFRPDWLNGCPLITPVMTLTRAHTA</sequence>
<comment type="caution">
    <text evidence="1">The sequence shown here is derived from an EMBL/GenBank/DDBJ whole genome shotgun (WGS) entry which is preliminary data.</text>
</comment>
<accession>X1PWY3</accession>
<gene>
    <name evidence="1" type="ORF">S12H4_01085</name>
</gene>
<proteinExistence type="predicted"/>
<dbReference type="AlphaFoldDB" id="X1PWY3"/>
<evidence type="ECO:0000313" key="1">
    <source>
        <dbReference type="EMBL" id="GAI60802.1"/>
    </source>
</evidence>
<protein>
    <submittedName>
        <fullName evidence="1">Uncharacterized protein</fullName>
    </submittedName>
</protein>
<dbReference type="EMBL" id="BARW01000192">
    <property type="protein sequence ID" value="GAI60802.1"/>
    <property type="molecule type" value="Genomic_DNA"/>
</dbReference>
<organism evidence="1">
    <name type="scientific">marine sediment metagenome</name>
    <dbReference type="NCBI Taxonomy" id="412755"/>
    <lineage>
        <taxon>unclassified sequences</taxon>
        <taxon>metagenomes</taxon>
        <taxon>ecological metagenomes</taxon>
    </lineage>
</organism>
<name>X1PWY3_9ZZZZ</name>